<reference evidence="2" key="2">
    <citation type="submission" date="2021-08" db="EMBL/GenBank/DDBJ databases">
        <authorList>
            <person name="Gostincar C."/>
            <person name="Sun X."/>
            <person name="Song Z."/>
            <person name="Gunde-Cimerman N."/>
        </authorList>
    </citation>
    <scope>NUCLEOTIDE SEQUENCE</scope>
    <source>
        <strain evidence="2">EXF-9298</strain>
    </source>
</reference>
<evidence type="ECO:0000313" key="3">
    <source>
        <dbReference type="Proteomes" id="UP000729357"/>
    </source>
</evidence>
<name>A0A9P8FXQ1_AURME</name>
<dbReference type="EMBL" id="JAHFXS010000421">
    <property type="protein sequence ID" value="KAG9985143.1"/>
    <property type="molecule type" value="Genomic_DNA"/>
</dbReference>
<protein>
    <submittedName>
        <fullName evidence="2">Uncharacterized protein</fullName>
    </submittedName>
</protein>
<sequence>MSQPKDHLAHAYCCFDPAGEEIPDEIWASLTAYVAQPSHATGQSNRVARLINGVARIAGNVSEATQEEEGALNRKLPGKQSPNHRPSAKLPPTKHPRQRRERRFRASKKPHLNTRPKRMPRSRNTMDLGPTKDGTEWQKIWAAIVEKQPINRVTNKPFVWLDNLTKVLVFMWGSSQGVNCVLKMVEAVYHDFDNLTLDAITSVSNPKSSVYTLEMRYKRVLSLSKAPALQTTELLLEYKNMADDFVRLEQQTQDSSTELGKEWAKREIDPKKETTNQARSNVVMQQVFRSMYPEEMTEDEKNTEMAKLRKMREYARNIANMIAIFGWGVVPLLACAPWKQVFADVSNTSAQACLQELAHAVPELRQICDRLDENFYRFLRIPGHIIQLPKDCLQGMSVKKQDRLSYTIAYHFAAPGEREEPGGMLNTKHLSHVG</sequence>
<keyword evidence="3" id="KW-1185">Reference proteome</keyword>
<organism evidence="2 3">
    <name type="scientific">Aureobasidium melanogenum</name>
    <name type="common">Aureobasidium pullulans var. melanogenum</name>
    <dbReference type="NCBI Taxonomy" id="46634"/>
    <lineage>
        <taxon>Eukaryota</taxon>
        <taxon>Fungi</taxon>
        <taxon>Dikarya</taxon>
        <taxon>Ascomycota</taxon>
        <taxon>Pezizomycotina</taxon>
        <taxon>Dothideomycetes</taxon>
        <taxon>Dothideomycetidae</taxon>
        <taxon>Dothideales</taxon>
        <taxon>Saccotheciaceae</taxon>
        <taxon>Aureobasidium</taxon>
    </lineage>
</organism>
<evidence type="ECO:0000313" key="2">
    <source>
        <dbReference type="EMBL" id="KAG9985143.1"/>
    </source>
</evidence>
<proteinExistence type="predicted"/>
<feature type="non-terminal residue" evidence="2">
    <location>
        <position position="1"/>
    </location>
</feature>
<feature type="region of interest" description="Disordered" evidence="1">
    <location>
        <begin position="62"/>
        <end position="131"/>
    </location>
</feature>
<dbReference type="AlphaFoldDB" id="A0A9P8FXQ1"/>
<gene>
    <name evidence="2" type="ORF">KCU98_g4919</name>
</gene>
<reference evidence="2" key="1">
    <citation type="journal article" date="2021" name="J Fungi (Basel)">
        <title>Virulence traits and population genomics of the black yeast Aureobasidium melanogenum.</title>
        <authorList>
            <person name="Cernosa A."/>
            <person name="Sun X."/>
            <person name="Gostincar C."/>
            <person name="Fang C."/>
            <person name="Gunde-Cimerman N."/>
            <person name="Song Z."/>
        </authorList>
    </citation>
    <scope>NUCLEOTIDE SEQUENCE</scope>
    <source>
        <strain evidence="2">EXF-9298</strain>
    </source>
</reference>
<evidence type="ECO:0000256" key="1">
    <source>
        <dbReference type="SAM" id="MobiDB-lite"/>
    </source>
</evidence>
<feature type="compositionally biased region" description="Basic residues" evidence="1">
    <location>
        <begin position="92"/>
        <end position="121"/>
    </location>
</feature>
<comment type="caution">
    <text evidence="2">The sequence shown here is derived from an EMBL/GenBank/DDBJ whole genome shotgun (WGS) entry which is preliminary data.</text>
</comment>
<dbReference type="Proteomes" id="UP000729357">
    <property type="component" value="Unassembled WGS sequence"/>
</dbReference>
<accession>A0A9P8FXQ1</accession>